<dbReference type="Gene3D" id="1.10.287.470">
    <property type="entry name" value="Helix hairpin bin"/>
    <property type="match status" value="1"/>
</dbReference>
<evidence type="ECO:0000259" key="1">
    <source>
        <dbReference type="Pfam" id="PF25989"/>
    </source>
</evidence>
<sequence length="402" mass="43808">MKKNSKGWKKWLPWGFAALLLALLVVSFWPKPIPVETAAVSVGPLIVSVFEEGKTRIRQRYVVSPPVAGFLERIPLRAGALVTAGQTVLAVLHPESAGFLDPRSKAQAEAALQAARRLRLQRQAEFERSEAVLELAQKEFARADVLRKSGTVTEQAWDQASSQLQVRKREASAARFALDVAGFEVEQAQAALMQGVAPAGKGAPLQLVAPVSGHVLNVFEENARVVAAGQPLLEVGDLQDLEAEIELLSSDAVGVAPGAEVIIEQWGGDRPLRGRVALVERGGFTKISALGVEEQRVKVRVDFLDLPARMLGDRYRVEARIVTWHDDQVLQVPTGALFRRGNRWMTFVVEEATARLREVEIGRNNGIHAQVLTGLSEHDRVVVHPPDSIVDGATVEAVKTAQ</sequence>
<evidence type="ECO:0000313" key="2">
    <source>
        <dbReference type="EMBL" id="PNG06403.1"/>
    </source>
</evidence>
<dbReference type="RefSeq" id="WP_102895478.1">
    <property type="nucleotide sequence ID" value="NZ_JAMOHU010000011.1"/>
</dbReference>
<evidence type="ECO:0000313" key="3">
    <source>
        <dbReference type="Proteomes" id="UP000236023"/>
    </source>
</evidence>
<dbReference type="Gene3D" id="2.40.30.170">
    <property type="match status" value="1"/>
</dbReference>
<gene>
    <name evidence="2" type="ORF">CXK94_19015</name>
</gene>
<reference evidence="2 3" key="1">
    <citation type="submission" date="2018-01" db="EMBL/GenBank/DDBJ databases">
        <title>Denitrification phenotypes of diverse strains of Pseudomonas stutzeri.</title>
        <authorList>
            <person name="Milligan D.A."/>
            <person name="Bergaust L."/>
            <person name="Bakken L.R."/>
            <person name="Frostegard A."/>
        </authorList>
    </citation>
    <scope>NUCLEOTIDE SEQUENCE [LARGE SCALE GENOMIC DNA]</scope>
    <source>
        <strain evidence="2 3">24a75</strain>
    </source>
</reference>
<dbReference type="Gene3D" id="2.40.420.20">
    <property type="match status" value="1"/>
</dbReference>
<dbReference type="GO" id="GO:1990281">
    <property type="term" value="C:efflux pump complex"/>
    <property type="evidence" value="ECO:0007669"/>
    <property type="project" value="TreeGrafter"/>
</dbReference>
<dbReference type="GO" id="GO:0015562">
    <property type="term" value="F:efflux transmembrane transporter activity"/>
    <property type="evidence" value="ECO:0007669"/>
    <property type="project" value="TreeGrafter"/>
</dbReference>
<comment type="caution">
    <text evidence="2">The sequence shown here is derived from an EMBL/GenBank/DDBJ whole genome shotgun (WGS) entry which is preliminary data.</text>
</comment>
<dbReference type="PANTHER" id="PTHR30469">
    <property type="entry name" value="MULTIDRUG RESISTANCE PROTEIN MDTA"/>
    <property type="match status" value="1"/>
</dbReference>
<name>A0A2N8SV95_STUST</name>
<dbReference type="AlphaFoldDB" id="A0A2N8SV95"/>
<protein>
    <submittedName>
        <fullName evidence="2">RND transporter</fullName>
    </submittedName>
</protein>
<feature type="domain" description="YknX-like C-terminal permuted SH3-like" evidence="1">
    <location>
        <begin position="329"/>
        <end position="396"/>
    </location>
</feature>
<organism evidence="2 3">
    <name type="scientific">Stutzerimonas stutzeri</name>
    <name type="common">Pseudomonas stutzeri</name>
    <dbReference type="NCBI Taxonomy" id="316"/>
    <lineage>
        <taxon>Bacteria</taxon>
        <taxon>Pseudomonadati</taxon>
        <taxon>Pseudomonadota</taxon>
        <taxon>Gammaproteobacteria</taxon>
        <taxon>Pseudomonadales</taxon>
        <taxon>Pseudomonadaceae</taxon>
        <taxon>Stutzerimonas</taxon>
    </lineage>
</organism>
<dbReference type="EMBL" id="POUT01000013">
    <property type="protein sequence ID" value="PNG06403.1"/>
    <property type="molecule type" value="Genomic_DNA"/>
</dbReference>
<dbReference type="SUPFAM" id="SSF111369">
    <property type="entry name" value="HlyD-like secretion proteins"/>
    <property type="match status" value="1"/>
</dbReference>
<dbReference type="InterPro" id="IPR058637">
    <property type="entry name" value="YknX-like_C"/>
</dbReference>
<accession>A0A2N8SV95</accession>
<dbReference type="Gene3D" id="2.40.50.100">
    <property type="match status" value="1"/>
</dbReference>
<proteinExistence type="predicted"/>
<dbReference type="Proteomes" id="UP000236023">
    <property type="component" value="Unassembled WGS sequence"/>
</dbReference>
<dbReference type="Pfam" id="PF25989">
    <property type="entry name" value="YknX_C"/>
    <property type="match status" value="1"/>
</dbReference>